<protein>
    <submittedName>
        <fullName evidence="3">Uncharacterized protein</fullName>
    </submittedName>
</protein>
<keyword evidence="1" id="KW-0472">Membrane</keyword>
<feature type="transmembrane region" description="Helical" evidence="1">
    <location>
        <begin position="20"/>
        <end position="40"/>
    </location>
</feature>
<dbReference type="InParanoid" id="A0A251RP70"/>
<organism evidence="3 4">
    <name type="scientific">Helianthus annuus</name>
    <name type="common">Common sunflower</name>
    <dbReference type="NCBI Taxonomy" id="4232"/>
    <lineage>
        <taxon>Eukaryota</taxon>
        <taxon>Viridiplantae</taxon>
        <taxon>Streptophyta</taxon>
        <taxon>Embryophyta</taxon>
        <taxon>Tracheophyta</taxon>
        <taxon>Spermatophyta</taxon>
        <taxon>Magnoliopsida</taxon>
        <taxon>eudicotyledons</taxon>
        <taxon>Gunneridae</taxon>
        <taxon>Pentapetalae</taxon>
        <taxon>asterids</taxon>
        <taxon>campanulids</taxon>
        <taxon>Asterales</taxon>
        <taxon>Asteraceae</taxon>
        <taxon>Asteroideae</taxon>
        <taxon>Heliantheae alliance</taxon>
        <taxon>Heliantheae</taxon>
        <taxon>Helianthus</taxon>
    </lineage>
</organism>
<keyword evidence="4" id="KW-1185">Reference proteome</keyword>
<sequence>MMFLNERVQEPSRSARRARLFWFEAILVVVLWRSSSFMRWERGCKHREQHVRVTPRP</sequence>
<dbReference type="AlphaFoldDB" id="A0A251RP70"/>
<dbReference type="Gramene" id="mRNA:HanXRQr2_Chr17g0800501">
    <property type="protein sequence ID" value="mRNA:HanXRQr2_Chr17g0800501"/>
    <property type="gene ID" value="HanXRQr2_Chr17g0800501"/>
</dbReference>
<evidence type="ECO:0000313" key="3">
    <source>
        <dbReference type="EMBL" id="OTF86298.1"/>
    </source>
</evidence>
<dbReference type="EMBL" id="MNCJ02000332">
    <property type="protein sequence ID" value="KAF5755241.1"/>
    <property type="molecule type" value="Genomic_DNA"/>
</dbReference>
<evidence type="ECO:0000313" key="2">
    <source>
        <dbReference type="EMBL" id="KAF5755241.1"/>
    </source>
</evidence>
<reference evidence="2" key="3">
    <citation type="submission" date="2020-06" db="EMBL/GenBank/DDBJ databases">
        <title>Helianthus annuus Genome sequencing and assembly Release 2.</title>
        <authorList>
            <person name="Gouzy J."/>
            <person name="Langlade N."/>
            <person name="Munos S."/>
        </authorList>
    </citation>
    <scope>NUCLEOTIDE SEQUENCE</scope>
    <source>
        <tissue evidence="2">Leaves</tissue>
    </source>
</reference>
<dbReference type="Proteomes" id="UP000215914">
    <property type="component" value="Chromosome 17"/>
</dbReference>
<accession>A0A251RP70</accession>
<reference evidence="3" key="2">
    <citation type="submission" date="2017-02" db="EMBL/GenBank/DDBJ databases">
        <title>Sunflower complete genome.</title>
        <authorList>
            <person name="Langlade N."/>
            <person name="Munos S."/>
        </authorList>
    </citation>
    <scope>NUCLEOTIDE SEQUENCE [LARGE SCALE GENOMIC DNA]</scope>
    <source>
        <tissue evidence="3">Leaves</tissue>
    </source>
</reference>
<reference evidence="2 4" key="1">
    <citation type="journal article" date="2017" name="Nature">
        <title>The sunflower genome provides insights into oil metabolism, flowering and Asterid evolution.</title>
        <authorList>
            <person name="Badouin H."/>
            <person name="Gouzy J."/>
            <person name="Grassa C.J."/>
            <person name="Murat F."/>
            <person name="Staton S.E."/>
            <person name="Cottret L."/>
            <person name="Lelandais-Briere C."/>
            <person name="Owens G.L."/>
            <person name="Carrere S."/>
            <person name="Mayjonade B."/>
            <person name="Legrand L."/>
            <person name="Gill N."/>
            <person name="Kane N.C."/>
            <person name="Bowers J.E."/>
            <person name="Hubner S."/>
            <person name="Bellec A."/>
            <person name="Berard A."/>
            <person name="Berges H."/>
            <person name="Blanchet N."/>
            <person name="Boniface M.C."/>
            <person name="Brunel D."/>
            <person name="Catrice O."/>
            <person name="Chaidir N."/>
            <person name="Claudel C."/>
            <person name="Donnadieu C."/>
            <person name="Faraut T."/>
            <person name="Fievet G."/>
            <person name="Helmstetter N."/>
            <person name="King M."/>
            <person name="Knapp S.J."/>
            <person name="Lai Z."/>
            <person name="Le Paslier M.C."/>
            <person name="Lippi Y."/>
            <person name="Lorenzon L."/>
            <person name="Mandel J.R."/>
            <person name="Marage G."/>
            <person name="Marchand G."/>
            <person name="Marquand E."/>
            <person name="Bret-Mestries E."/>
            <person name="Morien E."/>
            <person name="Nambeesan S."/>
            <person name="Nguyen T."/>
            <person name="Pegot-Espagnet P."/>
            <person name="Pouilly N."/>
            <person name="Raftis F."/>
            <person name="Sallet E."/>
            <person name="Schiex T."/>
            <person name="Thomas J."/>
            <person name="Vandecasteele C."/>
            <person name="Vares D."/>
            <person name="Vear F."/>
            <person name="Vautrin S."/>
            <person name="Crespi M."/>
            <person name="Mangin B."/>
            <person name="Burke J.M."/>
            <person name="Salse J."/>
            <person name="Munos S."/>
            <person name="Vincourt P."/>
            <person name="Rieseberg L.H."/>
            <person name="Langlade N.B."/>
        </authorList>
    </citation>
    <scope>NUCLEOTIDE SEQUENCE [LARGE SCALE GENOMIC DNA]</scope>
    <source>
        <strain evidence="4">cv. SF193</strain>
        <tissue evidence="2">Leaves</tissue>
    </source>
</reference>
<keyword evidence="1" id="KW-1133">Transmembrane helix</keyword>
<keyword evidence="1" id="KW-0812">Transmembrane</keyword>
<proteinExistence type="predicted"/>
<dbReference type="EMBL" id="CM007906">
    <property type="protein sequence ID" value="OTF86298.1"/>
    <property type="molecule type" value="Genomic_DNA"/>
</dbReference>
<name>A0A251RP70_HELAN</name>
<evidence type="ECO:0000256" key="1">
    <source>
        <dbReference type="SAM" id="Phobius"/>
    </source>
</evidence>
<evidence type="ECO:0000313" key="4">
    <source>
        <dbReference type="Proteomes" id="UP000215914"/>
    </source>
</evidence>
<gene>
    <name evidence="3" type="ORF">HannXRQ_Chr17g0549251</name>
    <name evidence="2" type="ORF">HanXRQr2_Chr17g0800501</name>
</gene>